<keyword evidence="5" id="KW-1003">Cell membrane</keyword>
<feature type="transmembrane region" description="Helical" evidence="13">
    <location>
        <begin position="116"/>
        <end position="141"/>
    </location>
</feature>
<feature type="signal peptide" evidence="14">
    <location>
        <begin position="1"/>
        <end position="24"/>
    </location>
</feature>
<feature type="transmembrane region" description="Helical" evidence="13">
    <location>
        <begin position="269"/>
        <end position="294"/>
    </location>
</feature>
<evidence type="ECO:0000256" key="12">
    <source>
        <dbReference type="RuleBase" id="RU004057"/>
    </source>
</evidence>
<evidence type="ECO:0000313" key="16">
    <source>
        <dbReference type="EMBL" id="OLY44132.1"/>
    </source>
</evidence>
<evidence type="ECO:0000256" key="2">
    <source>
        <dbReference type="ARBA" id="ARBA00011471"/>
    </source>
</evidence>
<comment type="similarity">
    <text evidence="12">Belongs to the exbB/tolQ family.</text>
</comment>
<keyword evidence="4 12" id="KW-0813">Transport</keyword>
<keyword evidence="7 13" id="KW-0812">Transmembrane</keyword>
<dbReference type="InterPro" id="IPR050790">
    <property type="entry name" value="ExbB/TolQ_transport"/>
</dbReference>
<dbReference type="PANTHER" id="PTHR30625">
    <property type="entry name" value="PROTEIN TOLQ"/>
    <property type="match status" value="1"/>
</dbReference>
<keyword evidence="10 13" id="KW-0472">Membrane</keyword>
<dbReference type="GO" id="GO:0005886">
    <property type="term" value="C:plasma membrane"/>
    <property type="evidence" value="ECO:0007669"/>
    <property type="project" value="UniProtKB-SubCell"/>
</dbReference>
<protein>
    <recommendedName>
        <fullName evidence="3">Biopolymer transport protein ExbB</fullName>
    </recommendedName>
</protein>
<keyword evidence="6" id="KW-0997">Cell inner membrane</keyword>
<keyword evidence="9 13" id="KW-1133">Transmembrane helix</keyword>
<comment type="function">
    <text evidence="11">Involved in the TonB-dependent energy-dependent transport of various receptor-bound substrates. Protects ExbD from proteolytic degradation and functionally stabilizes TonB.</text>
</comment>
<evidence type="ECO:0000256" key="10">
    <source>
        <dbReference type="ARBA" id="ARBA00023136"/>
    </source>
</evidence>
<dbReference type="InterPro" id="IPR014164">
    <property type="entry name" value="TonB_ExbB_1"/>
</dbReference>
<evidence type="ECO:0000313" key="17">
    <source>
        <dbReference type="Proteomes" id="UP000187344"/>
    </source>
</evidence>
<comment type="subcellular location">
    <subcellularLocation>
        <location evidence="1">Cell inner membrane</location>
        <topology evidence="1">Multi-pass membrane protein</topology>
    </subcellularLocation>
    <subcellularLocation>
        <location evidence="12">Membrane</location>
        <topology evidence="12">Multi-pass membrane protein</topology>
    </subcellularLocation>
</comment>
<organism evidence="16 17">
    <name type="scientific">Bartonella apis</name>
    <dbReference type="NCBI Taxonomy" id="1686310"/>
    <lineage>
        <taxon>Bacteria</taxon>
        <taxon>Pseudomonadati</taxon>
        <taxon>Pseudomonadota</taxon>
        <taxon>Alphaproteobacteria</taxon>
        <taxon>Hyphomicrobiales</taxon>
        <taxon>Bartonellaceae</taxon>
        <taxon>Bartonella</taxon>
    </lineage>
</organism>
<proteinExistence type="inferred from homology"/>
<evidence type="ECO:0000259" key="15">
    <source>
        <dbReference type="Pfam" id="PF01618"/>
    </source>
</evidence>
<dbReference type="GO" id="GO:0017038">
    <property type="term" value="P:protein import"/>
    <property type="evidence" value="ECO:0007669"/>
    <property type="project" value="TreeGrafter"/>
</dbReference>
<evidence type="ECO:0000256" key="8">
    <source>
        <dbReference type="ARBA" id="ARBA00022927"/>
    </source>
</evidence>
<keyword evidence="17" id="KW-1185">Reference proteome</keyword>
<accession>A0A1R0FB60</accession>
<gene>
    <name evidence="16" type="ORF">PEB0149_015980</name>
</gene>
<reference evidence="16 17" key="1">
    <citation type="submission" date="2016-12" db="EMBL/GenBank/DDBJ databases">
        <title>Comparative genomics of Bartonella apis.</title>
        <authorList>
            <person name="Engel P."/>
        </authorList>
    </citation>
    <scope>NUCLEOTIDE SEQUENCE [LARGE SCALE GENOMIC DNA]</scope>
    <source>
        <strain evidence="16 17">PEB0149</strain>
    </source>
</reference>
<dbReference type="Pfam" id="PF01618">
    <property type="entry name" value="MotA_ExbB"/>
    <property type="match status" value="1"/>
</dbReference>
<sequence>MMRFFRSLAMTVTFLCLVGGYASAQTEVTGTNNGQLLQAGDQALQTGGNVSQPAARTVQTGEDALKVGEQALQSAASQSSNAAQATIDTAKQAADHFAASIPHDLSPIGMFLNADWVVKVVMVGLALASVATWVIFIVKLIEVSAVKRRARAAMQQVNRAGSLSELALAVKNDKGVGSRLVQAAQDEVEASLAAVDSAGTDGLKERLGSVLSRIISASGRHVAFGTGVLATIGAIGPFVGLFGTVWGIMNSFIGISQAQTTNLAVVAPGIAEALLATAIGLVAAVPAVIIYNVFARLITGYRQQLIDVSAGIERLVSRDLDFRKVKRETAARPNLSIAAE</sequence>
<keyword evidence="8 12" id="KW-0653">Protein transport</keyword>
<dbReference type="OrthoDB" id="9805133at2"/>
<evidence type="ECO:0000256" key="4">
    <source>
        <dbReference type="ARBA" id="ARBA00022448"/>
    </source>
</evidence>
<dbReference type="GO" id="GO:0022857">
    <property type="term" value="F:transmembrane transporter activity"/>
    <property type="evidence" value="ECO:0007669"/>
    <property type="project" value="InterPro"/>
</dbReference>
<evidence type="ECO:0000256" key="7">
    <source>
        <dbReference type="ARBA" id="ARBA00022692"/>
    </source>
</evidence>
<evidence type="ECO:0000256" key="3">
    <source>
        <dbReference type="ARBA" id="ARBA00022093"/>
    </source>
</evidence>
<dbReference type="AlphaFoldDB" id="A0A1R0FB60"/>
<dbReference type="NCBIfam" id="TIGR02797">
    <property type="entry name" value="exbB"/>
    <property type="match status" value="1"/>
</dbReference>
<evidence type="ECO:0000256" key="11">
    <source>
        <dbReference type="ARBA" id="ARBA00024816"/>
    </source>
</evidence>
<dbReference type="PANTHER" id="PTHR30625:SF16">
    <property type="entry name" value="BIOPOLYMER TRANSPORT PROTEIN EXBB"/>
    <property type="match status" value="1"/>
</dbReference>
<evidence type="ECO:0000256" key="14">
    <source>
        <dbReference type="SAM" id="SignalP"/>
    </source>
</evidence>
<dbReference type="Proteomes" id="UP000187344">
    <property type="component" value="Unassembled WGS sequence"/>
</dbReference>
<feature type="transmembrane region" description="Helical" evidence="13">
    <location>
        <begin position="222"/>
        <end position="249"/>
    </location>
</feature>
<feature type="domain" description="MotA/TolQ/ExbB proton channel" evidence="15">
    <location>
        <begin position="202"/>
        <end position="301"/>
    </location>
</feature>
<evidence type="ECO:0000256" key="6">
    <source>
        <dbReference type="ARBA" id="ARBA00022519"/>
    </source>
</evidence>
<dbReference type="InterPro" id="IPR002898">
    <property type="entry name" value="MotA_ExbB_proton_chnl"/>
</dbReference>
<evidence type="ECO:0000256" key="1">
    <source>
        <dbReference type="ARBA" id="ARBA00004429"/>
    </source>
</evidence>
<feature type="chain" id="PRO_5013045321" description="Biopolymer transport protein ExbB" evidence="14">
    <location>
        <begin position="25"/>
        <end position="340"/>
    </location>
</feature>
<keyword evidence="14" id="KW-0732">Signal</keyword>
<dbReference type="EMBL" id="LXYT01000001">
    <property type="protein sequence ID" value="OLY44132.1"/>
    <property type="molecule type" value="Genomic_DNA"/>
</dbReference>
<evidence type="ECO:0000256" key="5">
    <source>
        <dbReference type="ARBA" id="ARBA00022475"/>
    </source>
</evidence>
<evidence type="ECO:0000256" key="9">
    <source>
        <dbReference type="ARBA" id="ARBA00022989"/>
    </source>
</evidence>
<evidence type="ECO:0000256" key="13">
    <source>
        <dbReference type="SAM" id="Phobius"/>
    </source>
</evidence>
<comment type="caution">
    <text evidence="16">The sequence shown here is derived from an EMBL/GenBank/DDBJ whole genome shotgun (WGS) entry which is preliminary data.</text>
</comment>
<name>A0A1R0FB60_9HYPH</name>
<comment type="subunit">
    <text evidence="2">The accessory proteins ExbB and ExbD seem to form a complex with TonB.</text>
</comment>